<reference evidence="2" key="2">
    <citation type="submission" date="2016-01" db="EMBL/GenBank/DDBJ databases">
        <authorList>
            <person name="McClelland M."/>
            <person name="Jain A."/>
            <person name="Saraogi P."/>
            <person name="Mendelson R."/>
            <person name="Westerman R."/>
            <person name="SanMiguel P."/>
            <person name="Csonka L."/>
        </authorList>
    </citation>
    <scope>NUCLEOTIDE SEQUENCE</scope>
    <source>
        <strain evidence="2">CC-2290</strain>
    </source>
</reference>
<evidence type="ECO:0000256" key="1">
    <source>
        <dbReference type="SAM" id="MobiDB-lite"/>
    </source>
</evidence>
<feature type="region of interest" description="Disordered" evidence="1">
    <location>
        <begin position="1"/>
        <end position="20"/>
    </location>
</feature>
<dbReference type="EMBL" id="GU814015">
    <property type="protein sequence ID" value="ADF43199.1"/>
    <property type="molecule type" value="Genomic_DNA"/>
</dbReference>
<protein>
    <submittedName>
        <fullName evidence="2">MT0828m</fullName>
    </submittedName>
</protein>
<sequence length="118" mass="12135">MSPCQDVHLTTSPRRHDAPLRRYELDDEDFHHEGAAAGAAAGGGAPADAAGDVPPAPLDVAGLQMRGVAPQHQALPAVAPAPRGWRHVGRVVGAWLVWSLPWLAAAALGGGVQCVGDD</sequence>
<dbReference type="AlphaFoldDB" id="D5LB19"/>
<reference evidence="2" key="1">
    <citation type="journal article" date="2010" name="Science">
        <title>Evolution of an expanded sex-determining locus in Volvox.</title>
        <authorList>
            <person name="Ferris P."/>
            <person name="Olson B.J."/>
            <person name="De Hoff P.L."/>
            <person name="Douglass S."/>
            <person name="Casero D."/>
            <person name="Prochnik S."/>
            <person name="Geng S."/>
            <person name="Rai R."/>
            <person name="Grimwood J."/>
            <person name="Schmutz J."/>
            <person name="Nishii I."/>
            <person name="Hamaji T."/>
            <person name="Nozaki H."/>
            <person name="Pellegrini M."/>
            <person name="Umen J.G."/>
        </authorList>
    </citation>
    <scope>NUCLEOTIDE SEQUENCE</scope>
    <source>
        <strain evidence="2">CC-2290</strain>
    </source>
</reference>
<name>D5LB19_CHLRE</name>
<proteinExistence type="predicted"/>
<feature type="compositionally biased region" description="Low complexity" evidence="1">
    <location>
        <begin position="46"/>
        <end position="56"/>
    </location>
</feature>
<accession>D5LB19</accession>
<evidence type="ECO:0000313" key="2">
    <source>
        <dbReference type="EMBL" id="ADF43199.1"/>
    </source>
</evidence>
<organism evidence="2">
    <name type="scientific">Chlamydomonas reinhardtii</name>
    <name type="common">Chlamydomonas smithii</name>
    <dbReference type="NCBI Taxonomy" id="3055"/>
    <lineage>
        <taxon>Eukaryota</taxon>
        <taxon>Viridiplantae</taxon>
        <taxon>Chlorophyta</taxon>
        <taxon>core chlorophytes</taxon>
        <taxon>Chlorophyceae</taxon>
        <taxon>CS clade</taxon>
        <taxon>Chlamydomonadales</taxon>
        <taxon>Chlamydomonadaceae</taxon>
        <taxon>Chlamydomonas</taxon>
    </lineage>
</organism>
<feature type="region of interest" description="Disordered" evidence="1">
    <location>
        <begin position="26"/>
        <end position="56"/>
    </location>
</feature>
<gene>
    <name evidence="2" type="primary">MT0828m</name>
</gene>